<dbReference type="EMBL" id="JASZZN010000029">
    <property type="protein sequence ID" value="MDM4018962.1"/>
    <property type="molecule type" value="Genomic_DNA"/>
</dbReference>
<keyword evidence="4" id="KW-1185">Reference proteome</keyword>
<organism evidence="3 4">
    <name type="scientific">Roseiconus lacunae</name>
    <dbReference type="NCBI Taxonomy" id="2605694"/>
    <lineage>
        <taxon>Bacteria</taxon>
        <taxon>Pseudomonadati</taxon>
        <taxon>Planctomycetota</taxon>
        <taxon>Planctomycetia</taxon>
        <taxon>Pirellulales</taxon>
        <taxon>Pirellulaceae</taxon>
        <taxon>Roseiconus</taxon>
    </lineage>
</organism>
<evidence type="ECO:0000256" key="2">
    <source>
        <dbReference type="SAM" id="Phobius"/>
    </source>
</evidence>
<evidence type="ECO:0000313" key="4">
    <source>
        <dbReference type="Proteomes" id="UP001239462"/>
    </source>
</evidence>
<gene>
    <name evidence="3" type="ORF">QTN89_26145</name>
</gene>
<dbReference type="PROSITE" id="PS51257">
    <property type="entry name" value="PROKAR_LIPOPROTEIN"/>
    <property type="match status" value="1"/>
</dbReference>
<reference evidence="3 4" key="1">
    <citation type="submission" date="2023-06" db="EMBL/GenBank/DDBJ databases">
        <title>Roseiconus lacunae JC819 isolated from Gulf of Mannar region, Tamil Nadu.</title>
        <authorList>
            <person name="Pk S."/>
            <person name="Ch S."/>
            <person name="Ch V.R."/>
        </authorList>
    </citation>
    <scope>NUCLEOTIDE SEQUENCE [LARGE SCALE GENOMIC DNA]</scope>
    <source>
        <strain evidence="3 4">JC819</strain>
    </source>
</reference>
<evidence type="ECO:0000313" key="3">
    <source>
        <dbReference type="EMBL" id="MDM4018962.1"/>
    </source>
</evidence>
<dbReference type="RefSeq" id="WP_289166981.1">
    <property type="nucleotide sequence ID" value="NZ_JASZZN010000029.1"/>
</dbReference>
<comment type="caution">
    <text evidence="3">The sequence shown here is derived from an EMBL/GenBank/DDBJ whole genome shotgun (WGS) entry which is preliminary data.</text>
</comment>
<keyword evidence="2" id="KW-0472">Membrane</keyword>
<name>A0ABT7PR46_9BACT</name>
<evidence type="ECO:0000256" key="1">
    <source>
        <dbReference type="SAM" id="MobiDB-lite"/>
    </source>
</evidence>
<protein>
    <submittedName>
        <fullName evidence="3">Uncharacterized protein</fullName>
    </submittedName>
</protein>
<feature type="region of interest" description="Disordered" evidence="1">
    <location>
        <begin position="43"/>
        <end position="66"/>
    </location>
</feature>
<accession>A0ABT7PR46</accession>
<feature type="transmembrane region" description="Helical" evidence="2">
    <location>
        <begin position="76"/>
        <end position="98"/>
    </location>
</feature>
<keyword evidence="2" id="KW-1133">Transmembrane helix</keyword>
<sequence>MRRLPRIMTAGLLLAVACGCSDPDSGLTKTQVTQVLDIQQETQRERADLSRARDELESDRRKWSERERKDPIIAEVIGKGLVLILSCLPLVLIVLLLVPANQDIPAELIRETLIGDNRSDRRLTADRHETRRRLD</sequence>
<proteinExistence type="predicted"/>
<dbReference type="Proteomes" id="UP001239462">
    <property type="component" value="Unassembled WGS sequence"/>
</dbReference>
<keyword evidence="2" id="KW-0812">Transmembrane</keyword>